<dbReference type="EMBL" id="AP018553">
    <property type="protein sequence ID" value="BBD73155.1"/>
    <property type="molecule type" value="Genomic_DNA"/>
</dbReference>
<dbReference type="Pfam" id="PF06847">
    <property type="entry name" value="Arc_PepC_II"/>
    <property type="match status" value="1"/>
</dbReference>
<dbReference type="InterPro" id="IPR009655">
    <property type="entry name" value="Preflagellin_peptidase_C"/>
</dbReference>
<feature type="transmembrane region" description="Helical" evidence="6">
    <location>
        <begin position="35"/>
        <end position="58"/>
    </location>
</feature>
<evidence type="ECO:0000256" key="1">
    <source>
        <dbReference type="ARBA" id="ARBA00004651"/>
    </source>
</evidence>
<dbReference type="GeneID" id="38667049"/>
<dbReference type="KEGG" id="sacd:HS1genome_1544"/>
<sequence>MWLIYLIQVLGTTAMLVHVAVLDLRSREVNDAVWLYYLPLLALVYFQWGSFSPLVYTYSVVATGMTTYAMYRFSLLGGADVICATLVGALNPVTHPFLFPNLSGRGLEGLTVLLYTAIAIAVAGVLNLGRNFRYTSGLPWFKRLPLAFSGRRITVEEFLRSKFLFPLTEITEDGNLKLRTTFSVDEDDSKWRETFRLLLEQGKIGNDTYIWVAWGVPVLTFMLAAYVFSLMVGLPV</sequence>
<keyword evidence="2" id="KW-1003">Cell membrane</keyword>
<dbReference type="InterPro" id="IPR052218">
    <property type="entry name" value="Preflagellin_Peptidase"/>
</dbReference>
<reference evidence="9" key="3">
    <citation type="journal article" date="2019" name="BMC Res. Notes">
        <title>Complete genome sequence of the Sulfodiicoccus acidiphilus strain HS-1T, the first crenarchaeon that lacks polB3, isolated from an acidic hot spring in Ohwaku-dani, Hakone, Japan.</title>
        <authorList>
            <person name="Sakai H.D."/>
            <person name="Kurosawa N."/>
        </authorList>
    </citation>
    <scope>NUCLEOTIDE SEQUENCE</scope>
    <source>
        <strain evidence="9">HS-1</strain>
    </source>
</reference>
<dbReference type="PANTHER" id="PTHR36506">
    <property type="entry name" value="PREFLAGELLIN PEPTIDASE"/>
    <property type="match status" value="1"/>
</dbReference>
<feature type="domain" description="Prepilin type IV endopeptidase peptidase" evidence="7">
    <location>
        <begin position="13"/>
        <end position="123"/>
    </location>
</feature>
<dbReference type="PANTHER" id="PTHR36506:SF1">
    <property type="entry name" value="PREFLAGELLIN PEPTIDASE"/>
    <property type="match status" value="1"/>
</dbReference>
<reference evidence="11" key="2">
    <citation type="submission" date="2018-04" db="EMBL/GenBank/DDBJ databases">
        <title>Complete genome sequence of Sulfodiicoccus acidiphilus strain HS-1.</title>
        <authorList>
            <person name="Sakai H.D."/>
            <person name="Kurosawa N."/>
        </authorList>
    </citation>
    <scope>NUCLEOTIDE SEQUENCE [LARGE SCALE GENOMIC DNA]</scope>
    <source>
        <strain evidence="11">HS-1</strain>
    </source>
</reference>
<evidence type="ECO:0000313" key="9">
    <source>
        <dbReference type="EMBL" id="BBD73155.1"/>
    </source>
</evidence>
<dbReference type="InterPro" id="IPR000045">
    <property type="entry name" value="Prepilin_IV_endopep_pep"/>
</dbReference>
<evidence type="ECO:0000313" key="10">
    <source>
        <dbReference type="EMBL" id="GGU01200.1"/>
    </source>
</evidence>
<dbReference type="OrthoDB" id="19094at2157"/>
<reference evidence="10" key="4">
    <citation type="submission" date="2020-09" db="EMBL/GenBank/DDBJ databases">
        <authorList>
            <person name="Sun Q."/>
            <person name="Ohkuma M."/>
        </authorList>
    </citation>
    <scope>NUCLEOTIDE SEQUENCE</scope>
    <source>
        <strain evidence="10">JCM 31740</strain>
    </source>
</reference>
<evidence type="ECO:0000259" key="8">
    <source>
        <dbReference type="Pfam" id="PF06847"/>
    </source>
</evidence>
<evidence type="ECO:0000256" key="5">
    <source>
        <dbReference type="ARBA" id="ARBA00023136"/>
    </source>
</evidence>
<evidence type="ECO:0000259" key="7">
    <source>
        <dbReference type="Pfam" id="PF01478"/>
    </source>
</evidence>
<name>A0A348B4Q3_9CREN</name>
<feature type="transmembrane region" description="Helical" evidence="6">
    <location>
        <begin position="70"/>
        <end position="90"/>
    </location>
</feature>
<evidence type="ECO:0000256" key="6">
    <source>
        <dbReference type="SAM" id="Phobius"/>
    </source>
</evidence>
<protein>
    <submittedName>
        <fullName evidence="9">Peptidase A24</fullName>
    </submittedName>
</protein>
<dbReference type="GO" id="GO:0005886">
    <property type="term" value="C:plasma membrane"/>
    <property type="evidence" value="ECO:0007669"/>
    <property type="project" value="UniProtKB-SubCell"/>
</dbReference>
<reference evidence="10" key="1">
    <citation type="journal article" date="2014" name="Int. J. Syst. Evol. Microbiol.">
        <title>Complete genome sequence of Corynebacterium casei LMG S-19264T (=DSM 44701T), isolated from a smear-ripened cheese.</title>
        <authorList>
            <consortium name="US DOE Joint Genome Institute (JGI-PGF)"/>
            <person name="Walter F."/>
            <person name="Albersmeier A."/>
            <person name="Kalinowski J."/>
            <person name="Ruckert C."/>
        </authorList>
    </citation>
    <scope>NUCLEOTIDE SEQUENCE</scope>
    <source>
        <strain evidence="10">JCM 31740</strain>
    </source>
</reference>
<feature type="domain" description="Preflagellin peptidase C-terminal" evidence="8">
    <location>
        <begin position="143"/>
        <end position="233"/>
    </location>
</feature>
<keyword evidence="3 6" id="KW-0812">Transmembrane</keyword>
<keyword evidence="5 6" id="KW-0472">Membrane</keyword>
<keyword evidence="11" id="KW-1185">Reference proteome</keyword>
<evidence type="ECO:0000256" key="3">
    <source>
        <dbReference type="ARBA" id="ARBA00022692"/>
    </source>
</evidence>
<feature type="transmembrane region" description="Helical" evidence="6">
    <location>
        <begin position="110"/>
        <end position="129"/>
    </location>
</feature>
<gene>
    <name evidence="10" type="ORF">GCM10007116_17930</name>
    <name evidence="9" type="ORF">HS1genome_1544</name>
</gene>
<comment type="subcellular location">
    <subcellularLocation>
        <location evidence="1">Cell membrane</location>
        <topology evidence="1">Multi-pass membrane protein</topology>
    </subcellularLocation>
</comment>
<dbReference type="Pfam" id="PF01478">
    <property type="entry name" value="Peptidase_A24"/>
    <property type="match status" value="1"/>
</dbReference>
<dbReference type="EMBL" id="BMQS01000019">
    <property type="protein sequence ID" value="GGU01200.1"/>
    <property type="molecule type" value="Genomic_DNA"/>
</dbReference>
<keyword evidence="4 6" id="KW-1133">Transmembrane helix</keyword>
<dbReference type="Proteomes" id="UP000616143">
    <property type="component" value="Unassembled WGS sequence"/>
</dbReference>
<evidence type="ECO:0000256" key="4">
    <source>
        <dbReference type="ARBA" id="ARBA00022989"/>
    </source>
</evidence>
<evidence type="ECO:0000313" key="11">
    <source>
        <dbReference type="Proteomes" id="UP000276741"/>
    </source>
</evidence>
<dbReference type="GO" id="GO:0004190">
    <property type="term" value="F:aspartic-type endopeptidase activity"/>
    <property type="evidence" value="ECO:0007669"/>
    <property type="project" value="InterPro"/>
</dbReference>
<feature type="transmembrane region" description="Helical" evidence="6">
    <location>
        <begin position="209"/>
        <end position="234"/>
    </location>
</feature>
<dbReference type="Gene3D" id="1.20.120.1220">
    <property type="match status" value="1"/>
</dbReference>
<evidence type="ECO:0000256" key="2">
    <source>
        <dbReference type="ARBA" id="ARBA00022475"/>
    </source>
</evidence>
<dbReference type="Proteomes" id="UP000276741">
    <property type="component" value="Chromosome"/>
</dbReference>
<proteinExistence type="predicted"/>
<accession>A0A348B4Q3</accession>
<dbReference type="RefSeq" id="WP_126450299.1">
    <property type="nucleotide sequence ID" value="NZ_AP018553.1"/>
</dbReference>
<organism evidence="9 11">
    <name type="scientific">Sulfodiicoccus acidiphilus</name>
    <dbReference type="NCBI Taxonomy" id="1670455"/>
    <lineage>
        <taxon>Archaea</taxon>
        <taxon>Thermoproteota</taxon>
        <taxon>Thermoprotei</taxon>
        <taxon>Sulfolobales</taxon>
        <taxon>Sulfolobaceae</taxon>
        <taxon>Sulfodiicoccus</taxon>
    </lineage>
</organism>
<dbReference type="AlphaFoldDB" id="A0A348B4Q3"/>